<keyword evidence="7" id="KW-1185">Reference proteome</keyword>
<evidence type="ECO:0000256" key="1">
    <source>
        <dbReference type="ARBA" id="ARBA00023015"/>
    </source>
</evidence>
<evidence type="ECO:0000256" key="2">
    <source>
        <dbReference type="ARBA" id="ARBA00023163"/>
    </source>
</evidence>
<gene>
    <name evidence="6" type="ORF">HYFRA_00003029</name>
</gene>
<dbReference type="PROSITE" id="PS51011">
    <property type="entry name" value="ARID"/>
    <property type="match status" value="1"/>
</dbReference>
<dbReference type="InterPro" id="IPR001606">
    <property type="entry name" value="ARID_dom"/>
</dbReference>
<feature type="region of interest" description="Disordered" evidence="4">
    <location>
        <begin position="553"/>
        <end position="665"/>
    </location>
</feature>
<organism evidence="6 7">
    <name type="scientific">Hymenoscyphus fraxineus</name>
    <dbReference type="NCBI Taxonomy" id="746836"/>
    <lineage>
        <taxon>Eukaryota</taxon>
        <taxon>Fungi</taxon>
        <taxon>Dikarya</taxon>
        <taxon>Ascomycota</taxon>
        <taxon>Pezizomycotina</taxon>
        <taxon>Leotiomycetes</taxon>
        <taxon>Helotiales</taxon>
        <taxon>Helotiaceae</taxon>
        <taxon>Hymenoscyphus</taxon>
    </lineage>
</organism>
<feature type="compositionally biased region" description="Polar residues" evidence="4">
    <location>
        <begin position="302"/>
        <end position="335"/>
    </location>
</feature>
<dbReference type="SMART" id="SM00501">
    <property type="entry name" value="BRIGHT"/>
    <property type="match status" value="1"/>
</dbReference>
<dbReference type="PANTHER" id="PTHR13964:SF27">
    <property type="entry name" value="HAT-TRICK, ISOFORM D"/>
    <property type="match status" value="1"/>
</dbReference>
<feature type="compositionally biased region" description="Polar residues" evidence="4">
    <location>
        <begin position="232"/>
        <end position="256"/>
    </location>
</feature>
<feature type="compositionally biased region" description="Pro residues" evidence="4">
    <location>
        <begin position="445"/>
        <end position="455"/>
    </location>
</feature>
<reference evidence="6" key="1">
    <citation type="submission" date="2021-07" db="EMBL/GenBank/DDBJ databases">
        <authorList>
            <person name="Durling M."/>
        </authorList>
    </citation>
    <scope>NUCLEOTIDE SEQUENCE</scope>
</reference>
<feature type="compositionally biased region" description="Low complexity" evidence="4">
    <location>
        <begin position="355"/>
        <end position="379"/>
    </location>
</feature>
<feature type="compositionally biased region" description="Polar residues" evidence="4">
    <location>
        <begin position="195"/>
        <end position="206"/>
    </location>
</feature>
<feature type="domain" description="ARID" evidence="5">
    <location>
        <begin position="458"/>
        <end position="551"/>
    </location>
</feature>
<keyword evidence="2" id="KW-0804">Transcription</keyword>
<evidence type="ECO:0000256" key="4">
    <source>
        <dbReference type="SAM" id="MobiDB-lite"/>
    </source>
</evidence>
<feature type="region of interest" description="Disordered" evidence="4">
    <location>
        <begin position="36"/>
        <end position="75"/>
    </location>
</feature>
<dbReference type="GO" id="GO:0006357">
    <property type="term" value="P:regulation of transcription by RNA polymerase II"/>
    <property type="evidence" value="ECO:0007669"/>
    <property type="project" value="TreeGrafter"/>
</dbReference>
<dbReference type="InterPro" id="IPR036431">
    <property type="entry name" value="ARID_dom_sf"/>
</dbReference>
<evidence type="ECO:0000313" key="6">
    <source>
        <dbReference type="EMBL" id="CAG8950813.1"/>
    </source>
</evidence>
<keyword evidence="1" id="KW-0805">Transcription regulation</keyword>
<feature type="region of interest" description="Disordered" evidence="4">
    <location>
        <begin position="438"/>
        <end position="462"/>
    </location>
</feature>
<evidence type="ECO:0000256" key="3">
    <source>
        <dbReference type="ARBA" id="ARBA00023242"/>
    </source>
</evidence>
<accession>A0A9N9PPN5</accession>
<dbReference type="Proteomes" id="UP000696280">
    <property type="component" value="Unassembled WGS sequence"/>
</dbReference>
<dbReference type="GO" id="GO:0016514">
    <property type="term" value="C:SWI/SNF complex"/>
    <property type="evidence" value="ECO:0007669"/>
    <property type="project" value="TreeGrafter"/>
</dbReference>
<feature type="compositionally biased region" description="Polar residues" evidence="4">
    <location>
        <begin position="642"/>
        <end position="665"/>
    </location>
</feature>
<dbReference type="EMBL" id="CAJVRL010000038">
    <property type="protein sequence ID" value="CAG8950813.1"/>
    <property type="molecule type" value="Genomic_DNA"/>
</dbReference>
<protein>
    <recommendedName>
        <fullName evidence="5">ARID domain-containing protein</fullName>
    </recommendedName>
</protein>
<dbReference type="SUPFAM" id="SSF46774">
    <property type="entry name" value="ARID-like"/>
    <property type="match status" value="1"/>
</dbReference>
<dbReference type="Gene3D" id="1.10.150.60">
    <property type="entry name" value="ARID DNA-binding domain"/>
    <property type="match status" value="1"/>
</dbReference>
<feature type="compositionally biased region" description="Polar residues" evidence="4">
    <location>
        <begin position="36"/>
        <end position="56"/>
    </location>
</feature>
<dbReference type="AlphaFoldDB" id="A0A9N9PPN5"/>
<dbReference type="PANTHER" id="PTHR13964">
    <property type="entry name" value="RBP-RELATED"/>
    <property type="match status" value="1"/>
</dbReference>
<feature type="compositionally biased region" description="Low complexity" evidence="4">
    <location>
        <begin position="580"/>
        <end position="608"/>
    </location>
</feature>
<dbReference type="InterPro" id="IPR051232">
    <property type="entry name" value="ARID/SWI1_ChromRemod"/>
</dbReference>
<comment type="caution">
    <text evidence="6">The sequence shown here is derived from an EMBL/GenBank/DDBJ whole genome shotgun (WGS) entry which is preliminary data.</text>
</comment>
<name>A0A9N9PPN5_9HELO</name>
<dbReference type="Pfam" id="PF01388">
    <property type="entry name" value="ARID"/>
    <property type="match status" value="1"/>
</dbReference>
<feature type="compositionally biased region" description="Polar residues" evidence="4">
    <location>
        <begin position="264"/>
        <end position="274"/>
    </location>
</feature>
<proteinExistence type="predicted"/>
<dbReference type="CDD" id="cd16871">
    <property type="entry name" value="ARID_Swi1p-like"/>
    <property type="match status" value="1"/>
</dbReference>
<feature type="region of interest" description="Disordered" evidence="4">
    <location>
        <begin position="188"/>
        <end position="393"/>
    </location>
</feature>
<sequence>MTKSHGRFRSHMSAAKNVTSLTTTHHFLTFHSPLSTTSGNGGASQARTHLLTSNPSRDIRSELSRDQQSTGLSLSGREGIGAPLCRLRPVVIEPRLDSIAPAPSRDFSSPSHLRRALWSLFWPGLLWTYNMSWINDAAAVQSHHGAGFNPLDSNPSSAMLDPSAFMNNPSSFDPAAQFQNQQFQQRMQNGGMRNGSPSFNYQTNPVIPSKRPRPREESMGASPRQAPGMLPNSRSQTPQQSPYPNSFPSSASQQHAPQGAPYSHLQNGSANASPSPIMGNQLRPGGVPQRVSTASPHPFSPAVQQFPQASPSQSDHGGNRVDTPQNGNPYGQQNPIFAPGFNPNFTPPPGRSSAPPQNTTPTPHMQQPHMPNPQMYGQQPPQPPPQAQQRTQSIEQQKMLYQMSVQRQFQQQQSMMAAQRANMPPGVNPMARAQMQAQNGHLPPGMRPQQPPQPQPGTNTPDNFTKNLVSFMAQRGQPLDMNPLVGDRPIALMNLFMAVRKFGGYKKTTATNAWPQVAQSLQFHVMQAPSAGQQLKSHYERYLLMFDEAMAQSQRQRMMQQNPNAGPGPQMSPTKQMNPQAAAMQQSQHFMQQQQLMQQQHLQQQHMQTTPVKQMHHAQPPSVNGFSTPQPGQPRPMGPQSHARNSLSRTVESTPPMNGTSFTMPSPVSAIKSGGLSLQSPQIDVRAVEEPQEFNLEPELKPRFRQVDTFGGVELESLTKLGMELIQLKPDVPRVDELGAIDIHALTMSLQCGIHAEVRMALDTLVSLSVEPRLQLDLRSCEDLVETLIDCAEGHIDILADNSAEVSDVMLISSYDDVVRGCRVEQEMLQDIHPFHSKEYELDRAVDKLICITTIMRNLSFYEMNHPLLADEMVIKFLCVVIRYLGTRNMLLRTNQNTLDFMKDVIIFLSNLAQAIELPGREQALCLLHFLLAFAPCPPPNNSDKVTFSPYDPAMHRYLPPAVDSLAKLLARDEPNRTFYKIIFSSDSTSTPPYDLLTRTFGLAISAIPDDRQDGKRGNLIPMTEHRKPLLMQGMLAAEILSNLAPGYESGLAKSWLTSDDGFAPNLSRLILSLCLEASQPPQPVARGQQPILKGVEDESLQRIAIGGLAVLRRLTEKSRDPEEKTSSVGLTGVVGFPAKENVLRALGIVQPRLKEVLSGLCAYAGLGT</sequence>
<dbReference type="OrthoDB" id="1938591at2759"/>
<dbReference type="SMART" id="SM01014">
    <property type="entry name" value="ARID"/>
    <property type="match status" value="1"/>
</dbReference>
<keyword evidence="3" id="KW-0539">Nucleus</keyword>
<evidence type="ECO:0000313" key="7">
    <source>
        <dbReference type="Proteomes" id="UP000696280"/>
    </source>
</evidence>
<evidence type="ECO:0000259" key="5">
    <source>
        <dbReference type="PROSITE" id="PS51011"/>
    </source>
</evidence>
<dbReference type="GO" id="GO:0000976">
    <property type="term" value="F:transcription cis-regulatory region binding"/>
    <property type="evidence" value="ECO:0007669"/>
    <property type="project" value="TreeGrafter"/>
</dbReference>